<keyword evidence="2" id="KW-1133">Transmembrane helix</keyword>
<feature type="compositionally biased region" description="Basic and acidic residues" evidence="1">
    <location>
        <begin position="155"/>
        <end position="170"/>
    </location>
</feature>
<feature type="region of interest" description="Disordered" evidence="1">
    <location>
        <begin position="43"/>
        <end position="182"/>
    </location>
</feature>
<dbReference type="HOGENOM" id="CLU_072841_0_0_1"/>
<evidence type="ECO:0000256" key="2">
    <source>
        <dbReference type="SAM" id="Phobius"/>
    </source>
</evidence>
<dbReference type="Proteomes" id="UP000054538">
    <property type="component" value="Unassembled WGS sequence"/>
</dbReference>
<proteinExistence type="predicted"/>
<evidence type="ECO:0000256" key="1">
    <source>
        <dbReference type="SAM" id="MobiDB-lite"/>
    </source>
</evidence>
<accession>A0A0D0DY02</accession>
<dbReference type="InParanoid" id="A0A0D0DY02"/>
<protein>
    <submittedName>
        <fullName evidence="3">Uncharacterized protein</fullName>
    </submittedName>
</protein>
<dbReference type="AlphaFoldDB" id="A0A0D0DY02"/>
<keyword evidence="4" id="KW-1185">Reference proteome</keyword>
<keyword evidence="2" id="KW-0472">Membrane</keyword>
<dbReference type="STRING" id="930991.A0A0D0DY02"/>
<dbReference type="EMBL" id="KN824832">
    <property type="protein sequence ID" value="KIL00539.1"/>
    <property type="molecule type" value="Genomic_DNA"/>
</dbReference>
<reference evidence="3 4" key="1">
    <citation type="submission" date="2014-04" db="EMBL/GenBank/DDBJ databases">
        <authorList>
            <consortium name="DOE Joint Genome Institute"/>
            <person name="Kuo A."/>
            <person name="Kohler A."/>
            <person name="Jargeat P."/>
            <person name="Nagy L.G."/>
            <person name="Floudas D."/>
            <person name="Copeland A."/>
            <person name="Barry K.W."/>
            <person name="Cichocki N."/>
            <person name="Veneault-Fourrey C."/>
            <person name="LaButti K."/>
            <person name="Lindquist E.A."/>
            <person name="Lipzen A."/>
            <person name="Lundell T."/>
            <person name="Morin E."/>
            <person name="Murat C."/>
            <person name="Sun H."/>
            <person name="Tunlid A."/>
            <person name="Henrissat B."/>
            <person name="Grigoriev I.V."/>
            <person name="Hibbett D.S."/>
            <person name="Martin F."/>
            <person name="Nordberg H.P."/>
            <person name="Cantor M.N."/>
            <person name="Hua S.X."/>
        </authorList>
    </citation>
    <scope>NUCLEOTIDE SEQUENCE [LARGE SCALE GENOMIC DNA]</scope>
    <source>
        <strain evidence="3 4">Ve08.2h10</strain>
    </source>
</reference>
<feature type="compositionally biased region" description="Pro residues" evidence="1">
    <location>
        <begin position="54"/>
        <end position="72"/>
    </location>
</feature>
<dbReference type="OrthoDB" id="3252109at2759"/>
<reference evidence="4" key="2">
    <citation type="submission" date="2015-01" db="EMBL/GenBank/DDBJ databases">
        <title>Evolutionary Origins and Diversification of the Mycorrhizal Mutualists.</title>
        <authorList>
            <consortium name="DOE Joint Genome Institute"/>
            <consortium name="Mycorrhizal Genomics Consortium"/>
            <person name="Kohler A."/>
            <person name="Kuo A."/>
            <person name="Nagy L.G."/>
            <person name="Floudas D."/>
            <person name="Copeland A."/>
            <person name="Barry K.W."/>
            <person name="Cichocki N."/>
            <person name="Veneault-Fourrey C."/>
            <person name="LaButti K."/>
            <person name="Lindquist E.A."/>
            <person name="Lipzen A."/>
            <person name="Lundell T."/>
            <person name="Morin E."/>
            <person name="Murat C."/>
            <person name="Riley R."/>
            <person name="Ohm R."/>
            <person name="Sun H."/>
            <person name="Tunlid A."/>
            <person name="Henrissat B."/>
            <person name="Grigoriev I.V."/>
            <person name="Hibbett D.S."/>
            <person name="Martin F."/>
        </authorList>
    </citation>
    <scope>NUCLEOTIDE SEQUENCE [LARGE SCALE GENOMIC DNA]</scope>
    <source>
        <strain evidence="4">Ve08.2h10</strain>
    </source>
</reference>
<evidence type="ECO:0000313" key="4">
    <source>
        <dbReference type="Proteomes" id="UP000054538"/>
    </source>
</evidence>
<keyword evidence="2" id="KW-0812">Transmembrane</keyword>
<gene>
    <name evidence="3" type="ORF">PAXRUDRAFT_129655</name>
</gene>
<feature type="transmembrane region" description="Helical" evidence="2">
    <location>
        <begin position="293"/>
        <end position="313"/>
    </location>
</feature>
<evidence type="ECO:0000313" key="3">
    <source>
        <dbReference type="EMBL" id="KIL00539.1"/>
    </source>
</evidence>
<sequence>MSTSTSLRRRPHCHKCGSLMQGHRRKSGTLICPDEVSLFTGTITSSRNSHSTPFPSPPASSGGSPPPSPPPYTDFCPALEKPTFKAPLGDRWHWKNPNWVSPPRKMRLHSPNDLERDSLAPTEPLTEPDASHRFPSITHEEEGHPENASWSDNLSNKENDDPANGEEHEYLPAPSNSLSPRPWTPFSQSPVIDVSLNTVLRASTPLFKVFRTPREDLDDVRRTAEREGKHVGIIDAPPAHLATAKVPREKAAGSVWVLVSDRIEDLKYAIDSQQRGMPGTFFPEEPQHRGMGFFQVALAGVMGGLMVTVGLSFM</sequence>
<name>A0A0D0DY02_9AGAM</name>
<organism evidence="3 4">
    <name type="scientific">Paxillus rubicundulus Ve08.2h10</name>
    <dbReference type="NCBI Taxonomy" id="930991"/>
    <lineage>
        <taxon>Eukaryota</taxon>
        <taxon>Fungi</taxon>
        <taxon>Dikarya</taxon>
        <taxon>Basidiomycota</taxon>
        <taxon>Agaricomycotina</taxon>
        <taxon>Agaricomycetes</taxon>
        <taxon>Agaricomycetidae</taxon>
        <taxon>Boletales</taxon>
        <taxon>Paxilineae</taxon>
        <taxon>Paxillaceae</taxon>
        <taxon>Paxillus</taxon>
    </lineage>
</organism>